<keyword evidence="2" id="KW-1185">Reference proteome</keyword>
<sequence>MISSDPANFSTYNFRFFVVFVKLHVMELRVLLNSISCFLQRRIGDLKPLIITVKPNNFSD</sequence>
<accession>A0A504JEP4</accession>
<gene>
    <name evidence="1" type="ORF">FHK87_01075</name>
</gene>
<dbReference type="AlphaFoldDB" id="A0A504JEP4"/>
<protein>
    <submittedName>
        <fullName evidence="1">Uncharacterized protein</fullName>
    </submittedName>
</protein>
<evidence type="ECO:0000313" key="1">
    <source>
        <dbReference type="EMBL" id="TPN89327.1"/>
    </source>
</evidence>
<reference evidence="1 2" key="1">
    <citation type="submission" date="2019-06" db="EMBL/GenBank/DDBJ databases">
        <authorList>
            <person name="Meng X."/>
        </authorList>
    </citation>
    <scope>NUCLEOTIDE SEQUENCE [LARGE SCALE GENOMIC DNA]</scope>
    <source>
        <strain evidence="1 2">M625</strain>
    </source>
</reference>
<proteinExistence type="predicted"/>
<organism evidence="1 2">
    <name type="scientific">Aquimarina algicola</name>
    <dbReference type="NCBI Taxonomy" id="2589995"/>
    <lineage>
        <taxon>Bacteria</taxon>
        <taxon>Pseudomonadati</taxon>
        <taxon>Bacteroidota</taxon>
        <taxon>Flavobacteriia</taxon>
        <taxon>Flavobacteriales</taxon>
        <taxon>Flavobacteriaceae</taxon>
        <taxon>Aquimarina</taxon>
    </lineage>
</organism>
<evidence type="ECO:0000313" key="2">
    <source>
        <dbReference type="Proteomes" id="UP000315540"/>
    </source>
</evidence>
<dbReference type="Proteomes" id="UP000315540">
    <property type="component" value="Unassembled WGS sequence"/>
</dbReference>
<name>A0A504JEP4_9FLAO</name>
<comment type="caution">
    <text evidence="1">The sequence shown here is derived from an EMBL/GenBank/DDBJ whole genome shotgun (WGS) entry which is preliminary data.</text>
</comment>
<dbReference type="EMBL" id="VFWZ01000001">
    <property type="protein sequence ID" value="TPN89327.1"/>
    <property type="molecule type" value="Genomic_DNA"/>
</dbReference>